<name>A0A7W7I3T4_9ACTN</name>
<proteinExistence type="predicted"/>
<organism evidence="3 4">
    <name type="scientific">Actinoplanes digitatis</name>
    <dbReference type="NCBI Taxonomy" id="1868"/>
    <lineage>
        <taxon>Bacteria</taxon>
        <taxon>Bacillati</taxon>
        <taxon>Actinomycetota</taxon>
        <taxon>Actinomycetes</taxon>
        <taxon>Micromonosporales</taxon>
        <taxon>Micromonosporaceae</taxon>
        <taxon>Actinoplanes</taxon>
    </lineage>
</organism>
<dbReference type="EMBL" id="JACHNH010000001">
    <property type="protein sequence ID" value="MBB4765766.1"/>
    <property type="molecule type" value="Genomic_DNA"/>
</dbReference>
<dbReference type="Proteomes" id="UP000578112">
    <property type="component" value="Unassembled WGS sequence"/>
</dbReference>
<evidence type="ECO:0000313" key="4">
    <source>
        <dbReference type="Proteomes" id="UP000578112"/>
    </source>
</evidence>
<evidence type="ECO:0000259" key="2">
    <source>
        <dbReference type="Pfam" id="PF19999"/>
    </source>
</evidence>
<protein>
    <recommendedName>
        <fullName evidence="2">FtsH ternary system domain-containing protein</fullName>
    </recommendedName>
</protein>
<evidence type="ECO:0000256" key="1">
    <source>
        <dbReference type="SAM" id="MobiDB-lite"/>
    </source>
</evidence>
<comment type="caution">
    <text evidence="3">The sequence shown here is derived from an EMBL/GenBank/DDBJ whole genome shotgun (WGS) entry which is preliminary data.</text>
</comment>
<keyword evidence="4" id="KW-1185">Reference proteome</keyword>
<dbReference type="RefSeq" id="WP_184996779.1">
    <property type="nucleotide sequence ID" value="NZ_BOMK01000021.1"/>
</dbReference>
<evidence type="ECO:0000313" key="3">
    <source>
        <dbReference type="EMBL" id="MBB4765766.1"/>
    </source>
</evidence>
<sequence>MRVRITFRYRVETGEVEVFQVDDVPEGPKSADHDARHERAARGLARLVDPHARIVEELPADVEPAATPEPPAVEEATTSRQPPLREGGSR</sequence>
<reference evidence="3 4" key="1">
    <citation type="submission" date="2020-08" db="EMBL/GenBank/DDBJ databases">
        <title>Sequencing the genomes of 1000 actinobacteria strains.</title>
        <authorList>
            <person name="Klenk H.-P."/>
        </authorList>
    </citation>
    <scope>NUCLEOTIDE SEQUENCE [LARGE SCALE GENOMIC DNA]</scope>
    <source>
        <strain evidence="3 4">DSM 43149</strain>
    </source>
</reference>
<accession>A0A7W7I3T4</accession>
<dbReference type="InterPro" id="IPR045481">
    <property type="entry name" value="fvmX3"/>
</dbReference>
<dbReference type="AlphaFoldDB" id="A0A7W7I3T4"/>
<feature type="region of interest" description="Disordered" evidence="1">
    <location>
        <begin position="61"/>
        <end position="90"/>
    </location>
</feature>
<feature type="domain" description="FtsH ternary system" evidence="2">
    <location>
        <begin position="1"/>
        <end position="80"/>
    </location>
</feature>
<dbReference type="Pfam" id="PF19999">
    <property type="entry name" value="fvmX3"/>
    <property type="match status" value="1"/>
</dbReference>
<gene>
    <name evidence="3" type="ORF">BJ971_006322</name>
</gene>